<dbReference type="GO" id="GO:0042981">
    <property type="term" value="P:regulation of apoptotic process"/>
    <property type="evidence" value="ECO:0007669"/>
    <property type="project" value="TreeGrafter"/>
</dbReference>
<evidence type="ECO:0000256" key="17">
    <source>
        <dbReference type="ARBA" id="ARBA00023054"/>
    </source>
</evidence>
<keyword evidence="14" id="KW-0832">Ubl conjugation</keyword>
<feature type="domain" description="Daxx N-terminal Rassf1C-interacting" evidence="24">
    <location>
        <begin position="55"/>
        <end position="146"/>
    </location>
</feature>
<dbReference type="Ensembl" id="ENSGWIT00000037431.1">
    <property type="protein sequence ID" value="ENSGWIP00000034341.1"/>
    <property type="gene ID" value="ENSGWIG00000017760.1"/>
</dbReference>
<dbReference type="Proteomes" id="UP000694680">
    <property type="component" value="Chromosome 11"/>
</dbReference>
<evidence type="ECO:0000256" key="19">
    <source>
        <dbReference type="ARBA" id="ARBA00023186"/>
    </source>
</evidence>
<keyword evidence="28" id="KW-1185">Reference proteome</keyword>
<dbReference type="FunFam" id="1.20.58.2170:FF:000001">
    <property type="entry name" value="Death domain-associated protein 6"/>
    <property type="match status" value="1"/>
</dbReference>
<dbReference type="InterPro" id="IPR031333">
    <property type="entry name" value="Daxx_N"/>
</dbReference>
<evidence type="ECO:0000256" key="8">
    <source>
        <dbReference type="ARBA" id="ARBA00022454"/>
    </source>
</evidence>
<evidence type="ECO:0000256" key="1">
    <source>
        <dbReference type="ARBA" id="ARBA00004322"/>
    </source>
</evidence>
<feature type="compositionally biased region" description="Basic and acidic residues" evidence="23">
    <location>
        <begin position="409"/>
        <end position="432"/>
    </location>
</feature>
<keyword evidence="17" id="KW-0175">Coiled coil</keyword>
<dbReference type="GO" id="GO:0005730">
    <property type="term" value="C:nucleolus"/>
    <property type="evidence" value="ECO:0007669"/>
    <property type="project" value="UniProtKB-SubCell"/>
</dbReference>
<evidence type="ECO:0000259" key="24">
    <source>
        <dbReference type="Pfam" id="PF03344"/>
    </source>
</evidence>
<keyword evidence="21" id="KW-0137">Centromere</keyword>
<evidence type="ECO:0000256" key="13">
    <source>
        <dbReference type="ARBA" id="ARBA00022703"/>
    </source>
</evidence>
<dbReference type="InterPro" id="IPR038298">
    <property type="entry name" value="Daxx_N_sf"/>
</dbReference>
<keyword evidence="15" id="KW-0156">Chromatin regulator</keyword>
<feature type="compositionally biased region" description="Polar residues" evidence="23">
    <location>
        <begin position="146"/>
        <end position="159"/>
    </location>
</feature>
<dbReference type="Ensembl" id="ENSGWIT00000034359.1">
    <property type="protein sequence ID" value="ENSGWIP00000031549.1"/>
    <property type="gene ID" value="ENSGWIG00000016296.1"/>
</dbReference>
<dbReference type="GO" id="GO:0042393">
    <property type="term" value="F:histone binding"/>
    <property type="evidence" value="ECO:0007669"/>
    <property type="project" value="InterPro"/>
</dbReference>
<keyword evidence="9" id="KW-0963">Cytoplasm</keyword>
<dbReference type="FunFam" id="1.10.8.810:FF:000001">
    <property type="entry name" value="Death domain-associated protein 6"/>
    <property type="match status" value="1"/>
</dbReference>
<keyword evidence="18" id="KW-0804">Transcription</keyword>
<accession>A0A8C5N611</accession>
<evidence type="ECO:0000256" key="4">
    <source>
        <dbReference type="ARBA" id="ARBA00004604"/>
    </source>
</evidence>
<feature type="compositionally biased region" description="Acidic residues" evidence="23">
    <location>
        <begin position="446"/>
        <end position="471"/>
    </location>
</feature>
<dbReference type="GO" id="GO:0016605">
    <property type="term" value="C:PML body"/>
    <property type="evidence" value="ECO:0007669"/>
    <property type="project" value="UniProtKB-SubCell"/>
</dbReference>
<dbReference type="GO" id="GO:0003713">
    <property type="term" value="F:transcription coactivator activity"/>
    <property type="evidence" value="ECO:0007669"/>
    <property type="project" value="TreeGrafter"/>
</dbReference>
<keyword evidence="12" id="KW-0597">Phosphoprotein</keyword>
<reference evidence="26" key="2">
    <citation type="submission" date="2025-05" db="UniProtKB">
        <authorList>
            <consortium name="Ensembl"/>
        </authorList>
    </citation>
    <scope>IDENTIFICATION</scope>
</reference>
<dbReference type="InterPro" id="IPR046426">
    <property type="entry name" value="DAXX_histone-bd_sf"/>
</dbReference>
<evidence type="ECO:0000256" key="15">
    <source>
        <dbReference type="ARBA" id="ARBA00022853"/>
    </source>
</evidence>
<sequence length="496" mass="56266">MADTIIIVEDDEDVPQPSCSASTPSSTPQTKKTSPLKAQLPVATHISQSPFTVAKDANVICAENEKLFAEFVEHCTPLTKDCPNVLTFLQNKHDKACPDYLSSVGFRNTLGRCLTRAQAKLSKTFVYIHELCTVLQQHSAKRRQSLTKLSPVPTTSVTLKSKDKTNRKTEEEEGAAASPAEDGRASTSKQRTHADDDQEGQEQAEKKEKKASRKQIAYLENLLKVYNEEISRLQQSEMSLEDMGADDSTYIQEHKLKRKMMKIYEKLCELKGCRVLTGRVMEQEIPYRGTRYPEINRRIRRFINSPEARSNPPDYADILNQVSHANKRHSLKLSDRELETIARDVFSETGSRMQERRHLDLVYNFGSTLTDDYTPAMDPALSNPTLQRRLRNNREVALSRLDEVISKYADKQEDTKEQEKRKRRGKDDKSKADFSPSQSEKAVNGDAEEGEEEDEEDDDEEDESSDPDIDEEIKASTEAGAGRQLGRKHPFGFFSH</sequence>
<dbReference type="GO" id="GO:0006915">
    <property type="term" value="P:apoptotic process"/>
    <property type="evidence" value="ECO:0007669"/>
    <property type="project" value="UniProtKB-KW"/>
</dbReference>
<feature type="domain" description="Daxx histone-binding" evidence="25">
    <location>
        <begin position="324"/>
        <end position="409"/>
    </location>
</feature>
<dbReference type="AlphaFoldDB" id="A0A8C5N611"/>
<evidence type="ECO:0000256" key="7">
    <source>
        <dbReference type="ARBA" id="ARBA00019298"/>
    </source>
</evidence>
<evidence type="ECO:0000256" key="20">
    <source>
        <dbReference type="ARBA" id="ARBA00023242"/>
    </source>
</evidence>
<evidence type="ECO:0000313" key="27">
    <source>
        <dbReference type="Ensembl" id="ENSGWIP00000034341.1"/>
    </source>
</evidence>
<reference evidence="26" key="1">
    <citation type="submission" date="2020-06" db="EMBL/GenBank/DDBJ databases">
        <authorList>
            <consortium name="Wellcome Sanger Institute Data Sharing"/>
        </authorList>
    </citation>
    <scope>NUCLEOTIDE SEQUENCE [LARGE SCALE GENOMIC DNA]</scope>
</reference>
<evidence type="ECO:0000256" key="3">
    <source>
        <dbReference type="ARBA" id="ARBA00004584"/>
    </source>
</evidence>
<keyword evidence="11" id="KW-1017">Isopeptide bond</keyword>
<keyword evidence="20" id="KW-0539">Nucleus</keyword>
<comment type="subcellular location">
    <subcellularLocation>
        <location evidence="3">Chromosome</location>
        <location evidence="3">Centromere</location>
    </subcellularLocation>
    <subcellularLocation>
        <location evidence="2">Cytoplasm</location>
    </subcellularLocation>
    <subcellularLocation>
        <location evidence="1">Nucleus</location>
        <location evidence="1">PML body</location>
    </subcellularLocation>
    <subcellularLocation>
        <location evidence="4">Nucleus</location>
        <location evidence="4">Nucleolus</location>
    </subcellularLocation>
    <subcellularLocation>
        <location evidence="5">Nucleus</location>
        <location evidence="5">Nucleoplasm</location>
    </subcellularLocation>
</comment>
<dbReference type="GO" id="GO:0000775">
    <property type="term" value="C:chromosome, centromeric region"/>
    <property type="evidence" value="ECO:0007669"/>
    <property type="project" value="UniProtKB-SubCell"/>
</dbReference>
<dbReference type="InterPro" id="IPR046378">
    <property type="entry name" value="DAXX_histone-bd"/>
</dbReference>
<keyword evidence="13" id="KW-0053">Apoptosis</keyword>
<evidence type="ECO:0000256" key="14">
    <source>
        <dbReference type="ARBA" id="ARBA00022843"/>
    </source>
</evidence>
<feature type="region of interest" description="Disordered" evidence="23">
    <location>
        <begin position="143"/>
        <end position="212"/>
    </location>
</feature>
<dbReference type="GO" id="GO:0006334">
    <property type="term" value="P:nucleosome assembly"/>
    <property type="evidence" value="ECO:0007669"/>
    <property type="project" value="TreeGrafter"/>
</dbReference>
<feature type="region of interest" description="Disordered" evidence="23">
    <location>
        <begin position="13"/>
        <end position="36"/>
    </location>
</feature>
<evidence type="ECO:0000256" key="6">
    <source>
        <dbReference type="ARBA" id="ARBA00008592"/>
    </source>
</evidence>
<evidence type="ECO:0000313" key="28">
    <source>
        <dbReference type="Proteomes" id="UP000694680"/>
    </source>
</evidence>
<dbReference type="PANTHER" id="PTHR12766:SF7">
    <property type="entry name" value="DEATH DOMAIN-ASSOCIATED PROTEIN 6"/>
    <property type="match status" value="1"/>
</dbReference>
<evidence type="ECO:0000313" key="26">
    <source>
        <dbReference type="Ensembl" id="ENSGWIP00000031549.1"/>
    </source>
</evidence>
<evidence type="ECO:0000256" key="21">
    <source>
        <dbReference type="ARBA" id="ARBA00023328"/>
    </source>
</evidence>
<keyword evidence="10" id="KW-0678">Repressor</keyword>
<dbReference type="GO" id="GO:0050681">
    <property type="term" value="F:nuclear androgen receptor binding"/>
    <property type="evidence" value="ECO:0007669"/>
    <property type="project" value="TreeGrafter"/>
</dbReference>
<evidence type="ECO:0000256" key="10">
    <source>
        <dbReference type="ARBA" id="ARBA00022491"/>
    </source>
</evidence>
<evidence type="ECO:0000256" key="22">
    <source>
        <dbReference type="ARBA" id="ARBA00029641"/>
    </source>
</evidence>
<evidence type="ECO:0000256" key="23">
    <source>
        <dbReference type="SAM" id="MobiDB-lite"/>
    </source>
</evidence>
<dbReference type="Pfam" id="PF03344">
    <property type="entry name" value="Daxx"/>
    <property type="match status" value="1"/>
</dbReference>
<evidence type="ECO:0000256" key="2">
    <source>
        <dbReference type="ARBA" id="ARBA00004496"/>
    </source>
</evidence>
<gene>
    <name evidence="26" type="primary">LOC114472624</name>
    <name evidence="27" type="synonym">LOC114472531</name>
</gene>
<evidence type="ECO:0000259" key="25">
    <source>
        <dbReference type="Pfam" id="PF20920"/>
    </source>
</evidence>
<dbReference type="Gene3D" id="1.10.8.810">
    <property type="entry name" value="Daxx helical bundle domain"/>
    <property type="match status" value="1"/>
</dbReference>
<evidence type="ECO:0000256" key="9">
    <source>
        <dbReference type="ARBA" id="ARBA00022490"/>
    </source>
</evidence>
<dbReference type="Gene3D" id="1.20.58.2170">
    <property type="match status" value="1"/>
</dbReference>
<keyword evidence="16" id="KW-0805">Transcription regulation</keyword>
<dbReference type="CDD" id="cd13151">
    <property type="entry name" value="DAXX_helical_bundle"/>
    <property type="match status" value="1"/>
</dbReference>
<feature type="compositionally biased region" description="Basic and acidic residues" evidence="23">
    <location>
        <begin position="160"/>
        <end position="170"/>
    </location>
</feature>
<organism evidence="26 28">
    <name type="scientific">Gouania willdenowi</name>
    <name type="common">Blunt-snouted clingfish</name>
    <name type="synonym">Lepadogaster willdenowi</name>
    <dbReference type="NCBI Taxonomy" id="441366"/>
    <lineage>
        <taxon>Eukaryota</taxon>
        <taxon>Metazoa</taxon>
        <taxon>Chordata</taxon>
        <taxon>Craniata</taxon>
        <taxon>Vertebrata</taxon>
        <taxon>Euteleostomi</taxon>
        <taxon>Actinopterygii</taxon>
        <taxon>Neopterygii</taxon>
        <taxon>Teleostei</taxon>
        <taxon>Neoteleostei</taxon>
        <taxon>Acanthomorphata</taxon>
        <taxon>Ovalentaria</taxon>
        <taxon>Blenniimorphae</taxon>
        <taxon>Blenniiformes</taxon>
        <taxon>Gobiesocoidei</taxon>
        <taxon>Gobiesocidae</taxon>
        <taxon>Gobiesocinae</taxon>
        <taxon>Gouania</taxon>
    </lineage>
</organism>
<feature type="region of interest" description="Disordered" evidence="23">
    <location>
        <begin position="409"/>
        <end position="496"/>
    </location>
</feature>
<evidence type="ECO:0000256" key="5">
    <source>
        <dbReference type="ARBA" id="ARBA00004642"/>
    </source>
</evidence>
<evidence type="ECO:0000256" key="11">
    <source>
        <dbReference type="ARBA" id="ARBA00022499"/>
    </source>
</evidence>
<feature type="compositionally biased region" description="Low complexity" evidence="23">
    <location>
        <begin position="15"/>
        <end position="35"/>
    </location>
</feature>
<dbReference type="PANTHER" id="PTHR12766">
    <property type="entry name" value="DEATH DOMAIN-ASSOCIATED PROTEIN 6 DAXX"/>
    <property type="match status" value="1"/>
</dbReference>
<evidence type="ECO:0000256" key="12">
    <source>
        <dbReference type="ARBA" id="ARBA00022553"/>
    </source>
</evidence>
<dbReference type="GO" id="GO:0003714">
    <property type="term" value="F:transcription corepressor activity"/>
    <property type="evidence" value="ECO:0007669"/>
    <property type="project" value="TreeGrafter"/>
</dbReference>
<evidence type="ECO:0000256" key="18">
    <source>
        <dbReference type="ARBA" id="ARBA00023163"/>
    </source>
</evidence>
<keyword evidence="8" id="KW-0158">Chromosome</keyword>
<evidence type="ECO:0000256" key="16">
    <source>
        <dbReference type="ARBA" id="ARBA00023015"/>
    </source>
</evidence>
<dbReference type="Pfam" id="PF20920">
    <property type="entry name" value="DAXX_hist_bd"/>
    <property type="match status" value="1"/>
</dbReference>
<keyword evidence="19" id="KW-0143">Chaperone</keyword>
<protein>
    <recommendedName>
        <fullName evidence="7">Death domain-associated protein 6</fullName>
    </recommendedName>
    <alternativeName>
        <fullName evidence="22">Daxx</fullName>
    </alternativeName>
</protein>
<dbReference type="CDD" id="cd13150">
    <property type="entry name" value="DAXX_histone_binding"/>
    <property type="match status" value="1"/>
</dbReference>
<name>A0A8C5N611_GOUWI</name>
<proteinExistence type="inferred from homology"/>
<comment type="similarity">
    <text evidence="6">Belongs to the DAXX family.</text>
</comment>
<dbReference type="GO" id="GO:0005737">
    <property type="term" value="C:cytoplasm"/>
    <property type="evidence" value="ECO:0007669"/>
    <property type="project" value="UniProtKB-SubCell"/>
</dbReference>